<dbReference type="SUPFAM" id="SSF53335">
    <property type="entry name" value="S-adenosyl-L-methionine-dependent methyltransferases"/>
    <property type="match status" value="1"/>
</dbReference>
<accession>A0AAD3P4N0</accession>
<dbReference type="InterPro" id="IPR029063">
    <property type="entry name" value="SAM-dependent_MTases_sf"/>
</dbReference>
<proteinExistence type="predicted"/>
<dbReference type="Proteomes" id="UP001279734">
    <property type="component" value="Unassembled WGS sequence"/>
</dbReference>
<dbReference type="EMBL" id="BSYO01000001">
    <property type="protein sequence ID" value="GMG99695.1"/>
    <property type="molecule type" value="Genomic_DNA"/>
</dbReference>
<comment type="caution">
    <text evidence="1">The sequence shown here is derived from an EMBL/GenBank/DDBJ whole genome shotgun (WGS) entry which is preliminary data.</text>
</comment>
<evidence type="ECO:0000313" key="1">
    <source>
        <dbReference type="EMBL" id="GMG99695.1"/>
    </source>
</evidence>
<dbReference type="Gene3D" id="3.40.50.150">
    <property type="entry name" value="Vaccinia Virus protein VP39"/>
    <property type="match status" value="1"/>
</dbReference>
<dbReference type="Pfam" id="PF10294">
    <property type="entry name" value="Methyltransf_16"/>
    <property type="match status" value="1"/>
</dbReference>
<sequence length="416" mass="46165">MSEVAMALREVDATDLSNLHLLSAFLAMEPPDYLISLARQCGGGLISEAVQRFIWDQCFCKAGEKSYAPYLKSFMKKVIDEVESIGGDVLDEFYEQYAYYMTSVKDVSPVKGNSWILKCISFLSNNVPSCSGGVRLVVPLQCSLNMLEGDTGCSLWPSSLFLSEYILAYPEIFTNKSCFEVGSGVGLVGICLEHVKASKVIMSDGDLSSLANLKLNLALNQIDSTDTVKWIHLPWETAKESELQEFMPDIVLGADIIYDPSSLPHLIRVLSILLNRRKLFAHKPIDNIQELHRSGRCINGDFHEGCHTSSILPNLYPKESQSIDSNGDNACKHEDCARLASASIGSLYHESEFAPLCFIACVVRNVDTYNYFIALASQANLAVRDLTETIRPAKLLPYLQSYPPSDLRLLLISHLQ</sequence>
<dbReference type="PANTHER" id="PTHR14614:SF130">
    <property type="entry name" value="PROTEIN-LYSINE N-METHYLTRANSFERASE EEF2KMT"/>
    <property type="match status" value="1"/>
</dbReference>
<keyword evidence="2" id="KW-1185">Reference proteome</keyword>
<dbReference type="AlphaFoldDB" id="A0AAD3P4N0"/>
<dbReference type="InterPro" id="IPR019410">
    <property type="entry name" value="Methyltransf_16"/>
</dbReference>
<dbReference type="PANTHER" id="PTHR14614">
    <property type="entry name" value="HEPATOCELLULAR CARCINOMA-ASSOCIATED ANTIGEN"/>
    <property type="match status" value="1"/>
</dbReference>
<organism evidence="1 2">
    <name type="scientific">Nepenthes gracilis</name>
    <name type="common">Slender pitcher plant</name>
    <dbReference type="NCBI Taxonomy" id="150966"/>
    <lineage>
        <taxon>Eukaryota</taxon>
        <taxon>Viridiplantae</taxon>
        <taxon>Streptophyta</taxon>
        <taxon>Embryophyta</taxon>
        <taxon>Tracheophyta</taxon>
        <taxon>Spermatophyta</taxon>
        <taxon>Magnoliopsida</taxon>
        <taxon>eudicotyledons</taxon>
        <taxon>Gunneridae</taxon>
        <taxon>Pentapetalae</taxon>
        <taxon>Caryophyllales</taxon>
        <taxon>Nepenthaceae</taxon>
        <taxon>Nepenthes</taxon>
    </lineage>
</organism>
<reference evidence="1" key="1">
    <citation type="submission" date="2023-05" db="EMBL/GenBank/DDBJ databases">
        <title>Nepenthes gracilis genome sequencing.</title>
        <authorList>
            <person name="Fukushima K."/>
        </authorList>
    </citation>
    <scope>NUCLEOTIDE SEQUENCE</scope>
    <source>
        <strain evidence="1">SING2019-196</strain>
    </source>
</reference>
<evidence type="ECO:0008006" key="3">
    <source>
        <dbReference type="Google" id="ProtNLM"/>
    </source>
</evidence>
<gene>
    <name evidence="1" type="ORF">Nepgr_001535</name>
</gene>
<protein>
    <recommendedName>
        <fullName evidence="3">FAM86 N-terminal domain-containing protein</fullName>
    </recommendedName>
</protein>
<evidence type="ECO:0000313" key="2">
    <source>
        <dbReference type="Proteomes" id="UP001279734"/>
    </source>
</evidence>
<name>A0AAD3P4N0_NEPGR</name>